<gene>
    <name evidence="2" type="primary">OJ1288_D09.12</name>
</gene>
<sequence>MVIVKTYEGSASVSTLFNGIQLSILLSNDSDSQITNFIQTTGSKHCRCHGTTSLTSHHRSYLDQRNIHPIPRDGQLELAKHSEGLGHEPGSLSLRSTQKASAMSPRNMLTATAVHHRSQGQS</sequence>
<dbReference type="AlphaFoldDB" id="Q6K928"/>
<evidence type="ECO:0000313" key="3">
    <source>
        <dbReference type="Proteomes" id="UP000000763"/>
    </source>
</evidence>
<feature type="region of interest" description="Disordered" evidence="1">
    <location>
        <begin position="81"/>
        <end position="104"/>
    </location>
</feature>
<evidence type="ECO:0000256" key="1">
    <source>
        <dbReference type="SAM" id="MobiDB-lite"/>
    </source>
</evidence>
<protein>
    <submittedName>
        <fullName evidence="2">Uncharacterized protein</fullName>
    </submittedName>
</protein>
<name>Q6K928_ORYSJ</name>
<proteinExistence type="predicted"/>
<organism evidence="2 3">
    <name type="scientific">Oryza sativa subsp. japonica</name>
    <name type="common">Rice</name>
    <dbReference type="NCBI Taxonomy" id="39947"/>
    <lineage>
        <taxon>Eukaryota</taxon>
        <taxon>Viridiplantae</taxon>
        <taxon>Streptophyta</taxon>
        <taxon>Embryophyta</taxon>
        <taxon>Tracheophyta</taxon>
        <taxon>Spermatophyta</taxon>
        <taxon>Magnoliopsida</taxon>
        <taxon>Liliopsida</taxon>
        <taxon>Poales</taxon>
        <taxon>Poaceae</taxon>
        <taxon>BOP clade</taxon>
        <taxon>Oryzoideae</taxon>
        <taxon>Oryzeae</taxon>
        <taxon>Oryzinae</taxon>
        <taxon>Oryza</taxon>
        <taxon>Oryza sativa</taxon>
    </lineage>
</organism>
<dbReference type="Proteomes" id="UP000000763">
    <property type="component" value="Chromosome 2"/>
</dbReference>
<evidence type="ECO:0000313" key="2">
    <source>
        <dbReference type="EMBL" id="BAD23029.1"/>
    </source>
</evidence>
<accession>Q6K928</accession>
<dbReference type="EMBL" id="AP004086">
    <property type="protein sequence ID" value="BAD23029.1"/>
    <property type="molecule type" value="Genomic_DNA"/>
</dbReference>
<reference evidence="3" key="1">
    <citation type="journal article" date="2005" name="Nature">
        <title>The map-based sequence of the rice genome.</title>
        <authorList>
            <consortium name="International rice genome sequencing project (IRGSP)"/>
            <person name="Matsumoto T."/>
            <person name="Wu J."/>
            <person name="Kanamori H."/>
            <person name="Katayose Y."/>
            <person name="Fujisawa M."/>
            <person name="Namiki N."/>
            <person name="Mizuno H."/>
            <person name="Yamamoto K."/>
            <person name="Antonio B.A."/>
            <person name="Baba T."/>
            <person name="Sakata K."/>
            <person name="Nagamura Y."/>
            <person name="Aoki H."/>
            <person name="Arikawa K."/>
            <person name="Arita K."/>
            <person name="Bito T."/>
            <person name="Chiden Y."/>
            <person name="Fujitsuka N."/>
            <person name="Fukunaka R."/>
            <person name="Hamada M."/>
            <person name="Harada C."/>
            <person name="Hayashi A."/>
            <person name="Hijishita S."/>
            <person name="Honda M."/>
            <person name="Hosokawa S."/>
            <person name="Ichikawa Y."/>
            <person name="Idonuma A."/>
            <person name="Iijima M."/>
            <person name="Ikeda M."/>
            <person name="Ikeno M."/>
            <person name="Ito K."/>
            <person name="Ito S."/>
            <person name="Ito T."/>
            <person name="Ito Y."/>
            <person name="Ito Y."/>
            <person name="Iwabuchi A."/>
            <person name="Kamiya K."/>
            <person name="Karasawa W."/>
            <person name="Kurita K."/>
            <person name="Katagiri S."/>
            <person name="Kikuta A."/>
            <person name="Kobayashi H."/>
            <person name="Kobayashi N."/>
            <person name="Machita K."/>
            <person name="Maehara T."/>
            <person name="Masukawa M."/>
            <person name="Mizubayashi T."/>
            <person name="Mukai Y."/>
            <person name="Nagasaki H."/>
            <person name="Nagata Y."/>
            <person name="Naito S."/>
            <person name="Nakashima M."/>
            <person name="Nakama Y."/>
            <person name="Nakamichi Y."/>
            <person name="Nakamura M."/>
            <person name="Meguro A."/>
            <person name="Negishi M."/>
            <person name="Ohta I."/>
            <person name="Ohta T."/>
            <person name="Okamoto M."/>
            <person name="Ono N."/>
            <person name="Saji S."/>
            <person name="Sakaguchi M."/>
            <person name="Sakai K."/>
            <person name="Shibata M."/>
            <person name="Shimokawa T."/>
            <person name="Song J."/>
            <person name="Takazaki Y."/>
            <person name="Terasawa K."/>
            <person name="Tsugane M."/>
            <person name="Tsuji K."/>
            <person name="Ueda S."/>
            <person name="Waki K."/>
            <person name="Yamagata H."/>
            <person name="Yamamoto M."/>
            <person name="Yamamoto S."/>
            <person name="Yamane H."/>
            <person name="Yoshiki S."/>
            <person name="Yoshihara R."/>
            <person name="Yukawa K."/>
            <person name="Zhong H."/>
            <person name="Yano M."/>
            <person name="Yuan Q."/>
            <person name="Ouyang S."/>
            <person name="Liu J."/>
            <person name="Jones K.M."/>
            <person name="Gansberger K."/>
            <person name="Moffat K."/>
            <person name="Hill J."/>
            <person name="Bera J."/>
            <person name="Fadrosh D."/>
            <person name="Jin S."/>
            <person name="Johri S."/>
            <person name="Kim M."/>
            <person name="Overton L."/>
            <person name="Reardon M."/>
            <person name="Tsitrin T."/>
            <person name="Vuong H."/>
            <person name="Weaver B."/>
            <person name="Ciecko A."/>
            <person name="Tallon L."/>
            <person name="Jackson J."/>
            <person name="Pai G."/>
            <person name="Aken S.V."/>
            <person name="Utterback T."/>
            <person name="Reidmuller S."/>
            <person name="Feldblyum T."/>
            <person name="Hsiao J."/>
            <person name="Zismann V."/>
            <person name="Iobst S."/>
            <person name="de Vazeille A.R."/>
            <person name="Buell C.R."/>
            <person name="Ying K."/>
            <person name="Li Y."/>
            <person name="Lu T."/>
            <person name="Huang Y."/>
            <person name="Zhao Q."/>
            <person name="Feng Q."/>
            <person name="Zhang L."/>
            <person name="Zhu J."/>
            <person name="Weng Q."/>
            <person name="Mu J."/>
            <person name="Lu Y."/>
            <person name="Fan D."/>
            <person name="Liu Y."/>
            <person name="Guan J."/>
            <person name="Zhang Y."/>
            <person name="Yu S."/>
            <person name="Liu X."/>
            <person name="Zhang Y."/>
            <person name="Hong G."/>
            <person name="Han B."/>
            <person name="Choisne N."/>
            <person name="Demange N."/>
            <person name="Orjeda G."/>
            <person name="Samain S."/>
            <person name="Cattolico L."/>
            <person name="Pelletier E."/>
            <person name="Couloux A."/>
            <person name="Segurens B."/>
            <person name="Wincker P."/>
            <person name="D'Hont A."/>
            <person name="Scarpelli C."/>
            <person name="Weissenbach J."/>
            <person name="Salanoubat M."/>
            <person name="Quetier F."/>
            <person name="Yu Y."/>
            <person name="Kim H.R."/>
            <person name="Rambo T."/>
            <person name="Currie J."/>
            <person name="Collura K."/>
            <person name="Luo M."/>
            <person name="Yang T."/>
            <person name="Ammiraju J.S.S."/>
            <person name="Engler F."/>
            <person name="Soderlund C."/>
            <person name="Wing R.A."/>
            <person name="Palmer L.E."/>
            <person name="de la Bastide M."/>
            <person name="Spiegel L."/>
            <person name="Nascimento L."/>
            <person name="Zutavern T."/>
            <person name="O'Shaughnessy A."/>
            <person name="Dike S."/>
            <person name="Dedhia N."/>
            <person name="Preston R."/>
            <person name="Balija V."/>
            <person name="McCombie W.R."/>
            <person name="Chow T."/>
            <person name="Chen H."/>
            <person name="Chung M."/>
            <person name="Chen C."/>
            <person name="Shaw J."/>
            <person name="Wu H."/>
            <person name="Hsiao K."/>
            <person name="Chao Y."/>
            <person name="Chu M."/>
            <person name="Cheng C."/>
            <person name="Hour A."/>
            <person name="Lee P."/>
            <person name="Lin S."/>
            <person name="Lin Y."/>
            <person name="Liou J."/>
            <person name="Liu S."/>
            <person name="Hsing Y."/>
            <person name="Raghuvanshi S."/>
            <person name="Mohanty A."/>
            <person name="Bharti A.K."/>
            <person name="Gaur A."/>
            <person name="Gupta V."/>
            <person name="Kumar D."/>
            <person name="Ravi V."/>
            <person name="Vij S."/>
            <person name="Kapur A."/>
            <person name="Khurana P."/>
            <person name="Khurana P."/>
            <person name="Khurana J.P."/>
            <person name="Tyagi A.K."/>
            <person name="Gaikwad K."/>
            <person name="Singh A."/>
            <person name="Dalal V."/>
            <person name="Srivastava S."/>
            <person name="Dixit A."/>
            <person name="Pal A.K."/>
            <person name="Ghazi I.A."/>
            <person name="Yadav M."/>
            <person name="Pandit A."/>
            <person name="Bhargava A."/>
            <person name="Sureshbabu K."/>
            <person name="Batra K."/>
            <person name="Sharma T.R."/>
            <person name="Mohapatra T."/>
            <person name="Singh N.K."/>
            <person name="Messing J."/>
            <person name="Nelson A.B."/>
            <person name="Fuks G."/>
            <person name="Kavchok S."/>
            <person name="Keizer G."/>
            <person name="Linton E."/>
            <person name="Llaca V."/>
            <person name="Song R."/>
            <person name="Tanyolac B."/>
            <person name="Young S."/>
            <person name="Ho-Il K."/>
            <person name="Hahn J.H."/>
            <person name="Sangsakoo G."/>
            <person name="Vanavichit A."/>
            <person name="de Mattos Luiz.A.T."/>
            <person name="Zimmer P.D."/>
            <person name="Malone G."/>
            <person name="Dellagostin O."/>
            <person name="de Oliveira A.C."/>
            <person name="Bevan M."/>
            <person name="Bancroft I."/>
            <person name="Minx P."/>
            <person name="Cordum H."/>
            <person name="Wilson R."/>
            <person name="Cheng Z."/>
            <person name="Jin W."/>
            <person name="Jiang J."/>
            <person name="Leong S.A."/>
            <person name="Iwama H."/>
            <person name="Gojobori T."/>
            <person name="Itoh T."/>
            <person name="Niimura Y."/>
            <person name="Fujii Y."/>
            <person name="Habara T."/>
            <person name="Sakai H."/>
            <person name="Sato Y."/>
            <person name="Wilson G."/>
            <person name="Kumar K."/>
            <person name="McCouch S."/>
            <person name="Juretic N."/>
            <person name="Hoen D."/>
            <person name="Wright S."/>
            <person name="Bruskiewich R."/>
            <person name="Bureau T."/>
            <person name="Miyao A."/>
            <person name="Hirochika H."/>
            <person name="Nishikawa T."/>
            <person name="Kadowaki K."/>
            <person name="Sugiura M."/>
            <person name="Burr B."/>
            <person name="Sasaki T."/>
        </authorList>
    </citation>
    <scope>NUCLEOTIDE SEQUENCE [LARGE SCALE GENOMIC DNA]</scope>
    <source>
        <strain evidence="3">cv. Nipponbare</strain>
    </source>
</reference>
<reference evidence="3" key="2">
    <citation type="journal article" date="2008" name="Nucleic Acids Res.">
        <title>The rice annotation project database (RAP-DB): 2008 update.</title>
        <authorList>
            <consortium name="The rice annotation project (RAP)"/>
        </authorList>
    </citation>
    <scope>GENOME REANNOTATION</scope>
    <source>
        <strain evidence="3">cv. Nipponbare</strain>
    </source>
</reference>